<feature type="region of interest" description="Disordered" evidence="5">
    <location>
        <begin position="394"/>
        <end position="421"/>
    </location>
</feature>
<dbReference type="PROSITE" id="PS50056">
    <property type="entry name" value="TYR_PHOSPHATASE_2"/>
    <property type="match status" value="1"/>
</dbReference>
<dbReference type="SMART" id="SM00404">
    <property type="entry name" value="PTPc_motif"/>
    <property type="match status" value="1"/>
</dbReference>
<dbReference type="PROSITE" id="PS00383">
    <property type="entry name" value="TYR_PHOSPHATASE_1"/>
    <property type="match status" value="1"/>
</dbReference>
<dbReference type="PROSITE" id="PS50054">
    <property type="entry name" value="TYR_PHOSPHATASE_DUAL"/>
    <property type="match status" value="1"/>
</dbReference>
<dbReference type="InterPro" id="IPR050561">
    <property type="entry name" value="PTP"/>
</dbReference>
<protein>
    <recommendedName>
        <fullName evidence="2">protein-tyrosine-phosphatase</fullName>
        <ecNumber evidence="2">3.1.3.48</ecNumber>
    </recommendedName>
</protein>
<comment type="similarity">
    <text evidence="1">Belongs to the protein-tyrosine phosphatase family. Non-receptor class CDC14 subfamily.</text>
</comment>
<dbReference type="EC" id="3.1.3.48" evidence="2"/>
<keyword evidence="4" id="KW-0904">Protein phosphatase</keyword>
<proteinExistence type="inferred from homology"/>
<dbReference type="AlphaFoldDB" id="A0A6G1SHX1"/>
<dbReference type="SMART" id="SM00195">
    <property type="entry name" value="DSPc"/>
    <property type="match status" value="1"/>
</dbReference>
<evidence type="ECO:0000313" key="8">
    <source>
        <dbReference type="EMBL" id="MDE49767.1"/>
    </source>
</evidence>
<feature type="domain" description="Tyrosine-protein phosphatase" evidence="6">
    <location>
        <begin position="237"/>
        <end position="392"/>
    </location>
</feature>
<feature type="compositionally biased region" description="Polar residues" evidence="5">
    <location>
        <begin position="406"/>
        <end position="421"/>
    </location>
</feature>
<dbReference type="SUPFAM" id="SSF52799">
    <property type="entry name" value="(Phosphotyrosine protein) phosphatases II"/>
    <property type="match status" value="2"/>
</dbReference>
<dbReference type="GO" id="GO:0004725">
    <property type="term" value="F:protein tyrosine phosphatase activity"/>
    <property type="evidence" value="ECO:0007669"/>
    <property type="project" value="UniProtKB-EC"/>
</dbReference>
<feature type="compositionally biased region" description="Basic and acidic residues" evidence="5">
    <location>
        <begin position="454"/>
        <end position="464"/>
    </location>
</feature>
<dbReference type="InterPro" id="IPR016130">
    <property type="entry name" value="Tyr_Pase_AS"/>
</dbReference>
<gene>
    <name evidence="8" type="primary">CDC14B</name>
    <name evidence="8" type="ORF">g.1186</name>
</gene>
<sequence length="609" mass="69952">MTPPLGNRTSKHIKHIGIRPKNDQDNHCREMLCHLVKDVGCFYEICPEKLYMVYLAKGERLDTFFESVGEDSPFIFWSSRDRPKLVYEAFNMDFGPFNLAVTHHFCSRVKVWLDTQPYRDPDKYVVIVLEDSDTEMKLNTTLLVAIAAMVLLNLTDDEVLQRLNFFMMYKGKPGEPSKQLVFREKKKFLDVSGNQSLMVLTLEDCVRAFYAALQYKFYDYYEFDHIEYLFYETVLSGDLNWIIPGKILAFAGPCDRPNYSKHAPNFYYKYFKDHNVTSIIRLNDPEYDSAAFSKLGFQHHDLIFPDGYPPTSSIAAKFIKIVDEAKGAVAVHCYAGIGRTGTLIAAYLMARYNFTTQMAIAWTRICRPGSVIGEQQDWLYTKFDHFSYTRTSAQSAKQSKARKMKATTTLDNRTSPSTTPTRKAANLLTQGSNISYAAAEKTYGQAKALLLTKKQRELTSDRPRTRSNLASMRKESMELDSSSSSDKDAQITTTRADVILDLGKTVPLSMYLKDLLPLKGQKNPDYYRLKDNKYEWKVKFPKSDYVDFRHSYDIELQILFDENEAENIVRPPLLDFQYLDESTSTGGARSSNDPTKPPLLKPTVYYQFS</sequence>
<dbReference type="FunFam" id="3.90.190.10:FF:000006">
    <property type="entry name" value="Dual specificity protein phosphatase CDC14B"/>
    <property type="match status" value="1"/>
</dbReference>
<dbReference type="Pfam" id="PF14671">
    <property type="entry name" value="DSPn"/>
    <property type="match status" value="1"/>
</dbReference>
<dbReference type="Gene3D" id="3.90.190.10">
    <property type="entry name" value="Protein tyrosine phosphatase superfamily"/>
    <property type="match status" value="2"/>
</dbReference>
<evidence type="ECO:0000256" key="2">
    <source>
        <dbReference type="ARBA" id="ARBA00013064"/>
    </source>
</evidence>
<dbReference type="Pfam" id="PF22785">
    <property type="entry name" value="Tc-R-P"/>
    <property type="match status" value="1"/>
</dbReference>
<evidence type="ECO:0000259" key="6">
    <source>
        <dbReference type="PROSITE" id="PS50054"/>
    </source>
</evidence>
<evidence type="ECO:0000256" key="4">
    <source>
        <dbReference type="ARBA" id="ARBA00022912"/>
    </source>
</evidence>
<dbReference type="PANTHER" id="PTHR23339">
    <property type="entry name" value="TYROSINE SPECIFIC PROTEIN PHOSPHATASE AND DUAL SPECIFICITY PROTEIN PHOSPHATASE"/>
    <property type="match status" value="1"/>
</dbReference>
<dbReference type="InterPro" id="IPR044506">
    <property type="entry name" value="CDC14_C"/>
</dbReference>
<keyword evidence="3" id="KW-0378">Hydrolase</keyword>
<dbReference type="InterPro" id="IPR003595">
    <property type="entry name" value="Tyr_Pase_cat"/>
</dbReference>
<dbReference type="InterPro" id="IPR020422">
    <property type="entry name" value="TYR_PHOSPHATASE_DUAL_dom"/>
</dbReference>
<dbReference type="EMBL" id="GGYP01004996">
    <property type="protein sequence ID" value="MDE49767.1"/>
    <property type="molecule type" value="Transcribed_RNA"/>
</dbReference>
<reference evidence="8" key="1">
    <citation type="submission" date="2018-10" db="EMBL/GenBank/DDBJ databases">
        <title>Transcriptome assembly of Aceria tosichella (Wheat curl mite) Type 2.</title>
        <authorList>
            <person name="Scully E.D."/>
            <person name="Geib S.M."/>
            <person name="Palmer N.A."/>
            <person name="Gupta A.K."/>
            <person name="Sarath G."/>
            <person name="Tatineni S."/>
        </authorList>
    </citation>
    <scope>NUCLEOTIDE SEQUENCE</scope>
    <source>
        <strain evidence="8">LincolnNE</strain>
    </source>
</reference>
<evidence type="ECO:0000259" key="7">
    <source>
        <dbReference type="PROSITE" id="PS50056"/>
    </source>
</evidence>
<evidence type="ECO:0000256" key="5">
    <source>
        <dbReference type="SAM" id="MobiDB-lite"/>
    </source>
</evidence>
<dbReference type="InterPro" id="IPR029260">
    <property type="entry name" value="DSPn"/>
</dbReference>
<feature type="region of interest" description="Disordered" evidence="5">
    <location>
        <begin position="454"/>
        <end position="488"/>
    </location>
</feature>
<name>A0A6G1SHX1_9ACAR</name>
<feature type="domain" description="Tyrosine specific protein phosphatases" evidence="7">
    <location>
        <begin position="316"/>
        <end position="378"/>
    </location>
</feature>
<dbReference type="CDD" id="cd14499">
    <property type="entry name" value="CDC14_C"/>
    <property type="match status" value="1"/>
</dbReference>
<evidence type="ECO:0000256" key="3">
    <source>
        <dbReference type="ARBA" id="ARBA00022801"/>
    </source>
</evidence>
<dbReference type="InterPro" id="IPR029021">
    <property type="entry name" value="Prot-tyrosine_phosphatase-like"/>
</dbReference>
<evidence type="ECO:0000256" key="1">
    <source>
        <dbReference type="ARBA" id="ARBA00007315"/>
    </source>
</evidence>
<accession>A0A6G1SHX1</accession>
<organism evidence="8">
    <name type="scientific">Aceria tosichella</name>
    <name type="common">wheat curl mite</name>
    <dbReference type="NCBI Taxonomy" id="561515"/>
    <lineage>
        <taxon>Eukaryota</taxon>
        <taxon>Metazoa</taxon>
        <taxon>Ecdysozoa</taxon>
        <taxon>Arthropoda</taxon>
        <taxon>Chelicerata</taxon>
        <taxon>Arachnida</taxon>
        <taxon>Acari</taxon>
        <taxon>Acariformes</taxon>
        <taxon>Trombidiformes</taxon>
        <taxon>Prostigmata</taxon>
        <taxon>Eupodina</taxon>
        <taxon>Eriophyoidea</taxon>
        <taxon>Eriophyidae</taxon>
        <taxon>Eriophyinae</taxon>
        <taxon>Aceriini</taxon>
        <taxon>Aceria</taxon>
    </lineage>
</organism>
<dbReference type="InterPro" id="IPR000387">
    <property type="entry name" value="Tyr_Pase_dom"/>
</dbReference>